<accession>A0ABM1XPG6</accession>
<evidence type="ECO:0000259" key="4">
    <source>
        <dbReference type="Pfam" id="PF13613"/>
    </source>
</evidence>
<reference evidence="5" key="2">
    <citation type="submission" date="2025-05" db="UniProtKB">
        <authorList>
            <consortium name="EnsemblMetazoa"/>
        </authorList>
    </citation>
    <scope>IDENTIFICATION</scope>
    <source>
        <strain evidence="5">Foshan</strain>
    </source>
</reference>
<evidence type="ECO:0000313" key="5">
    <source>
        <dbReference type="EnsemblMetazoa" id="AALFPA23_001588.P38803"/>
    </source>
</evidence>
<dbReference type="Proteomes" id="UP000069940">
    <property type="component" value="Unassembled WGS sequence"/>
</dbReference>
<keyword evidence="6" id="KW-1185">Reference proteome</keyword>
<evidence type="ECO:0008006" key="7">
    <source>
        <dbReference type="Google" id="ProtNLM"/>
    </source>
</evidence>
<sequence>MYHVNKEPLSDTFHDCNLGLIRLGGILASEGLGHGDLRYLCGLTKIEFDVVYKLCIFNQTDWPSQCIPLKEQLLLTLLKYRHNWEYRMLSIIFKIRTCTAKTIFIFWTRLLYNRLESIDFWKLRSKNDGEYVAILDCTEIPTEKPSAPDIQQATFSKYKNTNTFKTLVAIDEQGVVIFVSDAYGGCVSDNRIVELSGIVDLLSEGDYILADKGFEQTDVLSAKGVVLNRPPTKKGPQLTETDVAKTRAIATRRIEVERVIGYAKTYKILSQKIKHSLFPYMNMIIKILFKLTNIRPPICKVSNDRA</sequence>
<organism evidence="5 6">
    <name type="scientific">Aedes albopictus</name>
    <name type="common">Asian tiger mosquito</name>
    <name type="synonym">Stegomyia albopicta</name>
    <dbReference type="NCBI Taxonomy" id="7160"/>
    <lineage>
        <taxon>Eukaryota</taxon>
        <taxon>Metazoa</taxon>
        <taxon>Ecdysozoa</taxon>
        <taxon>Arthropoda</taxon>
        <taxon>Hexapoda</taxon>
        <taxon>Insecta</taxon>
        <taxon>Pterygota</taxon>
        <taxon>Neoptera</taxon>
        <taxon>Endopterygota</taxon>
        <taxon>Diptera</taxon>
        <taxon>Nematocera</taxon>
        <taxon>Culicoidea</taxon>
        <taxon>Culicidae</taxon>
        <taxon>Culicinae</taxon>
        <taxon>Aedini</taxon>
        <taxon>Aedes</taxon>
        <taxon>Stegomyia</taxon>
    </lineage>
</organism>
<dbReference type="InterPro" id="IPR027806">
    <property type="entry name" value="HARBI1_dom"/>
</dbReference>
<name>A0ABM1XPG6_AEDAL</name>
<feature type="domain" description="Transposase Helix-turn-helix" evidence="4">
    <location>
        <begin position="66"/>
        <end position="116"/>
    </location>
</feature>
<dbReference type="RefSeq" id="XP_062698930.1">
    <property type="nucleotide sequence ID" value="XM_062842946.1"/>
</dbReference>
<dbReference type="PANTHER" id="PTHR23080">
    <property type="entry name" value="THAP DOMAIN PROTEIN"/>
    <property type="match status" value="1"/>
</dbReference>
<evidence type="ECO:0000256" key="2">
    <source>
        <dbReference type="ARBA" id="ARBA00022723"/>
    </source>
</evidence>
<evidence type="ECO:0000313" key="6">
    <source>
        <dbReference type="Proteomes" id="UP000069940"/>
    </source>
</evidence>
<dbReference type="GeneID" id="134284239"/>
<evidence type="ECO:0000259" key="3">
    <source>
        <dbReference type="Pfam" id="PF13359"/>
    </source>
</evidence>
<protein>
    <recommendedName>
        <fullName evidence="7">DDE Tnp4 domain-containing protein</fullName>
    </recommendedName>
</protein>
<reference evidence="6" key="1">
    <citation type="journal article" date="2015" name="Proc. Natl. Acad. Sci. U.S.A.">
        <title>Genome sequence of the Asian Tiger mosquito, Aedes albopictus, reveals insights into its biology, genetics, and evolution.</title>
        <authorList>
            <person name="Chen X.G."/>
            <person name="Jiang X."/>
            <person name="Gu J."/>
            <person name="Xu M."/>
            <person name="Wu Y."/>
            <person name="Deng Y."/>
            <person name="Zhang C."/>
            <person name="Bonizzoni M."/>
            <person name="Dermauw W."/>
            <person name="Vontas J."/>
            <person name="Armbruster P."/>
            <person name="Huang X."/>
            <person name="Yang Y."/>
            <person name="Zhang H."/>
            <person name="He W."/>
            <person name="Peng H."/>
            <person name="Liu Y."/>
            <person name="Wu K."/>
            <person name="Chen J."/>
            <person name="Lirakis M."/>
            <person name="Topalis P."/>
            <person name="Van Leeuwen T."/>
            <person name="Hall A.B."/>
            <person name="Jiang X."/>
            <person name="Thorpe C."/>
            <person name="Mueller R.L."/>
            <person name="Sun C."/>
            <person name="Waterhouse R.M."/>
            <person name="Yan G."/>
            <person name="Tu Z.J."/>
            <person name="Fang X."/>
            <person name="James A.A."/>
        </authorList>
    </citation>
    <scope>NUCLEOTIDE SEQUENCE [LARGE SCALE GENOMIC DNA]</scope>
    <source>
        <strain evidence="6">Foshan</strain>
    </source>
</reference>
<dbReference type="EnsemblMetazoa" id="AALFPA23_001588.R38803">
    <property type="protein sequence ID" value="AALFPA23_001588.P38803"/>
    <property type="gene ID" value="AALFPA23_001588"/>
</dbReference>
<feature type="domain" description="DDE Tnp4" evidence="3">
    <location>
        <begin position="135"/>
        <end position="293"/>
    </location>
</feature>
<keyword evidence="2" id="KW-0479">Metal-binding</keyword>
<evidence type="ECO:0000256" key="1">
    <source>
        <dbReference type="ARBA" id="ARBA00001968"/>
    </source>
</evidence>
<proteinExistence type="predicted"/>
<dbReference type="Pfam" id="PF13359">
    <property type="entry name" value="DDE_Tnp_4"/>
    <property type="match status" value="1"/>
</dbReference>
<comment type="cofactor">
    <cofactor evidence="1">
        <name>a divalent metal cation</name>
        <dbReference type="ChEBI" id="CHEBI:60240"/>
    </cofactor>
</comment>
<dbReference type="PANTHER" id="PTHR23080:SF133">
    <property type="entry name" value="SI:CH211-262I1.5-RELATED"/>
    <property type="match status" value="1"/>
</dbReference>
<dbReference type="InterPro" id="IPR027805">
    <property type="entry name" value="Transposase_HTH_dom"/>
</dbReference>
<dbReference type="Pfam" id="PF13613">
    <property type="entry name" value="HTH_Tnp_4"/>
    <property type="match status" value="1"/>
</dbReference>